<keyword evidence="10 11" id="KW-1208">Phospholipid metabolism</keyword>
<dbReference type="GO" id="GO:0046474">
    <property type="term" value="P:glycerophospholipid biosynthetic process"/>
    <property type="evidence" value="ECO:0007669"/>
    <property type="project" value="UniProtKB-UniRule"/>
</dbReference>
<keyword evidence="2 11" id="KW-0444">Lipid biosynthesis</keyword>
<keyword evidence="6 11" id="KW-1133">Transmembrane helix</keyword>
<dbReference type="KEGG" id="ssai:N0B31_20835"/>
<keyword evidence="5 11" id="KW-0460">Magnesium</keyword>
<keyword evidence="4 11" id="KW-0812">Transmembrane</keyword>
<evidence type="ECO:0000313" key="13">
    <source>
        <dbReference type="Proteomes" id="UP001057580"/>
    </source>
</evidence>
<evidence type="ECO:0000256" key="11">
    <source>
        <dbReference type="HAMAP-Rule" id="MF_01117"/>
    </source>
</evidence>
<dbReference type="Proteomes" id="UP001057580">
    <property type="component" value="Chromosome"/>
</dbReference>
<organism evidence="12 13">
    <name type="scientific">Salinirubellus salinus</name>
    <dbReference type="NCBI Taxonomy" id="1364945"/>
    <lineage>
        <taxon>Archaea</taxon>
        <taxon>Methanobacteriati</taxon>
        <taxon>Methanobacteriota</taxon>
        <taxon>Stenosarchaea group</taxon>
        <taxon>Halobacteria</taxon>
        <taxon>Halobacteriales</taxon>
        <taxon>Natronomonadaceae</taxon>
        <taxon>Salinirubellus</taxon>
    </lineage>
</organism>
<dbReference type="HAMAP" id="MF_01117">
    <property type="entry name" value="CDP_archaeol_synth"/>
    <property type="match status" value="1"/>
</dbReference>
<dbReference type="EC" id="2.7.7.67" evidence="11"/>
<comment type="cofactor">
    <cofactor evidence="11">
        <name>Mg(2+)</name>
        <dbReference type="ChEBI" id="CHEBI:18420"/>
    </cofactor>
</comment>
<feature type="transmembrane region" description="Helical" evidence="11">
    <location>
        <begin position="124"/>
        <end position="144"/>
    </location>
</feature>
<proteinExistence type="inferred from homology"/>
<evidence type="ECO:0000256" key="5">
    <source>
        <dbReference type="ARBA" id="ARBA00022842"/>
    </source>
</evidence>
<name>A0A9E7U4P6_9EURY</name>
<feature type="transmembrane region" description="Helical" evidence="11">
    <location>
        <begin position="84"/>
        <end position="103"/>
    </location>
</feature>
<keyword evidence="13" id="KW-1185">Reference proteome</keyword>
<dbReference type="GeneID" id="74944923"/>
<evidence type="ECO:0000256" key="4">
    <source>
        <dbReference type="ARBA" id="ARBA00022692"/>
    </source>
</evidence>
<dbReference type="InterPro" id="IPR002726">
    <property type="entry name" value="CarS_archaea"/>
</dbReference>
<keyword evidence="3 11" id="KW-0808">Transferase</keyword>
<dbReference type="RefSeq" id="WP_260593575.1">
    <property type="nucleotide sequence ID" value="NZ_CP104003.1"/>
</dbReference>
<comment type="similarity">
    <text evidence="11">Belongs to the CDP-archaeol synthase family.</text>
</comment>
<accession>A0A9E7U4P6</accession>
<dbReference type="PANTHER" id="PTHR39650">
    <property type="entry name" value="CDP-ARCHAEOL SYNTHASE"/>
    <property type="match status" value="1"/>
</dbReference>
<feature type="transmembrane region" description="Helical" evidence="11">
    <location>
        <begin position="12"/>
        <end position="32"/>
    </location>
</feature>
<reference evidence="12" key="1">
    <citation type="submission" date="2022-09" db="EMBL/GenBank/DDBJ databases">
        <title>Diverse halophilic archaea isolated from saline environments.</title>
        <authorList>
            <person name="Cui H.-L."/>
        </authorList>
    </citation>
    <scope>NUCLEOTIDE SEQUENCE</scope>
    <source>
        <strain evidence="12">ZS-35-S2</strain>
    </source>
</reference>
<keyword evidence="9 11" id="KW-0594">Phospholipid biosynthesis</keyword>
<comment type="catalytic activity">
    <reaction evidence="11">
        <text>2,3-bis-O-(geranylgeranyl)-sn-glycerol 1-phosphate + CTP + H(+) = CDP-2,3-bis-O-(geranylgeranyl)-sn-glycerol + diphosphate</text>
        <dbReference type="Rhea" id="RHEA:25690"/>
        <dbReference type="ChEBI" id="CHEBI:15378"/>
        <dbReference type="ChEBI" id="CHEBI:33019"/>
        <dbReference type="ChEBI" id="CHEBI:37563"/>
        <dbReference type="ChEBI" id="CHEBI:58837"/>
        <dbReference type="ChEBI" id="CHEBI:58838"/>
        <dbReference type="EC" id="2.7.7.67"/>
    </reaction>
</comment>
<dbReference type="NCBIfam" id="NF003114">
    <property type="entry name" value="PRK04032.1"/>
    <property type="match status" value="1"/>
</dbReference>
<feature type="transmembrane region" description="Helical" evidence="11">
    <location>
        <begin position="53"/>
        <end position="72"/>
    </location>
</feature>
<keyword evidence="7 11" id="KW-0443">Lipid metabolism</keyword>
<dbReference type="Pfam" id="PF01864">
    <property type="entry name" value="CarS-like"/>
    <property type="match status" value="1"/>
</dbReference>
<dbReference type="GO" id="GO:0043338">
    <property type="term" value="F:CDP-2,3-bis-(O-geranylgeranyl)-sn-glycerol synthase activity"/>
    <property type="evidence" value="ECO:0007669"/>
    <property type="project" value="UniProtKB-EC"/>
</dbReference>
<evidence type="ECO:0000256" key="8">
    <source>
        <dbReference type="ARBA" id="ARBA00023136"/>
    </source>
</evidence>
<evidence type="ECO:0000256" key="9">
    <source>
        <dbReference type="ARBA" id="ARBA00023209"/>
    </source>
</evidence>
<dbReference type="EMBL" id="CP104003">
    <property type="protein sequence ID" value="UWM54555.1"/>
    <property type="molecule type" value="Genomic_DNA"/>
</dbReference>
<feature type="transmembrane region" description="Helical" evidence="11">
    <location>
        <begin position="150"/>
        <end position="173"/>
    </location>
</feature>
<evidence type="ECO:0000256" key="2">
    <source>
        <dbReference type="ARBA" id="ARBA00022516"/>
    </source>
</evidence>
<sequence length="179" mass="18302">MLSAAALTVATGVWVILPAYVPNSVAVLVGGGPPIDGGRTWRGERLLGDGKTWRGFLGGTLAGAALALVMNALQPTLAPALPSFPPAAVVTLPLGAMLGDSAGSFLKRRSGRERGAPAPLLDQLGFVVVALGLTLAVAPAWTLATFTLPVLAVVLLLTPLVHVLTNVGAYLLGLKEEPW</sequence>
<evidence type="ECO:0000256" key="7">
    <source>
        <dbReference type="ARBA" id="ARBA00023098"/>
    </source>
</evidence>
<evidence type="ECO:0000256" key="3">
    <source>
        <dbReference type="ARBA" id="ARBA00022679"/>
    </source>
</evidence>
<comment type="subcellular location">
    <subcellularLocation>
        <location evidence="11">Cell membrane</location>
        <topology evidence="11">Multi-pass membrane protein</topology>
    </subcellularLocation>
</comment>
<dbReference type="GO" id="GO:0005886">
    <property type="term" value="C:plasma membrane"/>
    <property type="evidence" value="ECO:0007669"/>
    <property type="project" value="UniProtKB-SubCell"/>
</dbReference>
<comment type="pathway">
    <text evidence="11">Membrane lipid metabolism; glycerophospholipid metabolism.</text>
</comment>
<gene>
    <name evidence="11" type="primary">carS</name>
    <name evidence="12" type="ORF">N0B31_20835</name>
</gene>
<evidence type="ECO:0000313" key="12">
    <source>
        <dbReference type="EMBL" id="UWM54555.1"/>
    </source>
</evidence>
<evidence type="ECO:0000256" key="6">
    <source>
        <dbReference type="ARBA" id="ARBA00022989"/>
    </source>
</evidence>
<dbReference type="PANTHER" id="PTHR39650:SF1">
    <property type="entry name" value="CDP-ARCHAEOL SYNTHASE"/>
    <property type="match status" value="1"/>
</dbReference>
<protein>
    <recommendedName>
        <fullName evidence="11">CDP-archaeol synthase</fullName>
        <ecNumber evidence="11">2.7.7.67</ecNumber>
    </recommendedName>
    <alternativeName>
        <fullName evidence="11">CDP-2,3-bis-(O-geranylgeranyl)-sn-glycerol synthase</fullName>
    </alternativeName>
</protein>
<dbReference type="InterPro" id="IPR032690">
    <property type="entry name" value="CarS"/>
</dbReference>
<evidence type="ECO:0000256" key="1">
    <source>
        <dbReference type="ARBA" id="ARBA00022475"/>
    </source>
</evidence>
<keyword evidence="1 11" id="KW-1003">Cell membrane</keyword>
<dbReference type="AlphaFoldDB" id="A0A9E7U4P6"/>
<keyword evidence="8 11" id="KW-0472">Membrane</keyword>
<comment type="function">
    <text evidence="11">Catalyzes the formation of CDP-2,3-bis-(O-geranylgeranyl)-sn-glycerol (CDP-archaeol) from 2,3-bis-(O-geranylgeranyl)-sn-glycerol 1-phosphate (DGGGP) and CTP. This reaction is the third ether-bond-formation step in the biosynthesis of archaeal membrane lipids.</text>
</comment>
<evidence type="ECO:0000256" key="10">
    <source>
        <dbReference type="ARBA" id="ARBA00023264"/>
    </source>
</evidence>
<keyword evidence="12" id="KW-0548">Nucleotidyltransferase</keyword>